<dbReference type="Proteomes" id="UP000005435">
    <property type="component" value="Chromosome"/>
</dbReference>
<evidence type="ECO:0000313" key="3">
    <source>
        <dbReference type="Proteomes" id="UP000005435"/>
    </source>
</evidence>
<dbReference type="KEGG" id="ccl:Clocl_3824"/>
<evidence type="ECO:0000313" key="2">
    <source>
        <dbReference type="EMBL" id="AEV70274.1"/>
    </source>
</evidence>
<dbReference type="SUPFAM" id="SSF55797">
    <property type="entry name" value="PR-1-like"/>
    <property type="match status" value="1"/>
</dbReference>
<dbReference type="PANTHER" id="PTHR31157:SF1">
    <property type="entry name" value="SCP DOMAIN-CONTAINING PROTEIN"/>
    <property type="match status" value="1"/>
</dbReference>
<dbReference type="PANTHER" id="PTHR31157">
    <property type="entry name" value="SCP DOMAIN-CONTAINING PROTEIN"/>
    <property type="match status" value="1"/>
</dbReference>
<dbReference type="eggNOG" id="COG2340">
    <property type="taxonomic scope" value="Bacteria"/>
</dbReference>
<dbReference type="RefSeq" id="WP_014256777.1">
    <property type="nucleotide sequence ID" value="NC_016627.1"/>
</dbReference>
<dbReference type="CDD" id="cd05379">
    <property type="entry name" value="CAP_bacterial"/>
    <property type="match status" value="1"/>
</dbReference>
<evidence type="ECO:0000259" key="1">
    <source>
        <dbReference type="Pfam" id="PF00188"/>
    </source>
</evidence>
<dbReference type="InterPro" id="IPR014258">
    <property type="entry name" value="CAP_domain_YkwD-like"/>
</dbReference>
<dbReference type="Pfam" id="PF00188">
    <property type="entry name" value="CAP"/>
    <property type="match status" value="1"/>
</dbReference>
<dbReference type="EMBL" id="CP003065">
    <property type="protein sequence ID" value="AEV70274.1"/>
    <property type="molecule type" value="Genomic_DNA"/>
</dbReference>
<sequence precursor="true">MKFFNHNKTLIKLQSGFIAIVLALSIFSPGYVYGKDGNPYFKKQEYNSLYVNRTEYFFNLGKVLVESFNFIYFNLPTYDQWYKKYITVNPSYPIIVPPTPSPTKTPSSAPGSISEDEKALLDLVNNARLKANLKPLEYDIELANVAMIKAKDMVDNNYFDHTSPTYGSPFDMMKSFGIKYGYAGENIATGYANVQDVFNGWMNSPGHKANILNEKFTHCGFGIANGGKYGGKTWVQMFIGKP</sequence>
<name>G8M1P5_ACECE</name>
<organism evidence="2 3">
    <name type="scientific">Acetivibrio clariflavus (strain DSM 19732 / NBRC 101661 / EBR45)</name>
    <name type="common">Clostridium clariflavum</name>
    <dbReference type="NCBI Taxonomy" id="720554"/>
    <lineage>
        <taxon>Bacteria</taxon>
        <taxon>Bacillati</taxon>
        <taxon>Bacillota</taxon>
        <taxon>Clostridia</taxon>
        <taxon>Eubacteriales</taxon>
        <taxon>Oscillospiraceae</taxon>
        <taxon>Acetivibrio</taxon>
    </lineage>
</organism>
<dbReference type="HOGENOM" id="CLU_048111_0_1_9"/>
<reference evidence="2 3" key="2">
    <citation type="journal article" date="2012" name="Stand. Genomic Sci.">
        <title>Complete Genome Sequence of Clostridium clariflavum DSM 19732.</title>
        <authorList>
            <person name="Izquierdo J.A."/>
            <person name="Goodwin L."/>
            <person name="Davenport K.W."/>
            <person name="Teshima H."/>
            <person name="Bruce D."/>
            <person name="Detter C."/>
            <person name="Tapia R."/>
            <person name="Han S."/>
            <person name="Land M."/>
            <person name="Hauser L."/>
            <person name="Jeffries C.D."/>
            <person name="Han J."/>
            <person name="Pitluck S."/>
            <person name="Nolan M."/>
            <person name="Chen A."/>
            <person name="Huntemann M."/>
            <person name="Mavromatis K."/>
            <person name="Mikhailova N."/>
            <person name="Liolios K."/>
            <person name="Woyke T."/>
            <person name="Lynd L.R."/>
        </authorList>
    </citation>
    <scope>NUCLEOTIDE SEQUENCE [LARGE SCALE GENOMIC DNA]</scope>
    <source>
        <strain evidence="3">DSM 19732 / NBRC 101661 / EBR45</strain>
    </source>
</reference>
<dbReference type="NCBIfam" id="TIGR02909">
    <property type="entry name" value="spore_YkwD"/>
    <property type="match status" value="1"/>
</dbReference>
<proteinExistence type="predicted"/>
<feature type="domain" description="SCP" evidence="1">
    <location>
        <begin position="121"/>
        <end position="238"/>
    </location>
</feature>
<accession>G8M1P5</accession>
<dbReference type="InterPro" id="IPR014044">
    <property type="entry name" value="CAP_dom"/>
</dbReference>
<protein>
    <submittedName>
        <fullName evidence="2">Uncharacterized protein, YkwD family</fullName>
    </submittedName>
</protein>
<gene>
    <name evidence="2" type="ordered locus">Clocl_3824</name>
</gene>
<dbReference type="Gene3D" id="3.40.33.10">
    <property type="entry name" value="CAP"/>
    <property type="match status" value="1"/>
</dbReference>
<keyword evidence="3" id="KW-1185">Reference proteome</keyword>
<dbReference type="OrthoDB" id="9783944at2"/>
<dbReference type="AlphaFoldDB" id="G8M1P5"/>
<dbReference type="InterPro" id="IPR035940">
    <property type="entry name" value="CAP_sf"/>
</dbReference>
<dbReference type="STRING" id="720554.Clocl_3824"/>
<reference evidence="3" key="1">
    <citation type="submission" date="2011-12" db="EMBL/GenBank/DDBJ databases">
        <title>Complete sequence of Clostridium clariflavum DSM 19732.</title>
        <authorList>
            <consortium name="US DOE Joint Genome Institute"/>
            <person name="Lucas S."/>
            <person name="Han J."/>
            <person name="Lapidus A."/>
            <person name="Cheng J.-F."/>
            <person name="Goodwin L."/>
            <person name="Pitluck S."/>
            <person name="Peters L."/>
            <person name="Teshima H."/>
            <person name="Detter J.C."/>
            <person name="Han C."/>
            <person name="Tapia R."/>
            <person name="Land M."/>
            <person name="Hauser L."/>
            <person name="Kyrpides N."/>
            <person name="Ivanova N."/>
            <person name="Pagani I."/>
            <person name="Kitzmiller T."/>
            <person name="Lynd L."/>
            <person name="Izquierdo J."/>
            <person name="Woyke T."/>
        </authorList>
    </citation>
    <scope>NUCLEOTIDE SEQUENCE [LARGE SCALE GENOMIC DNA]</scope>
    <source>
        <strain evidence="3">DSM 19732 / NBRC 101661 / EBR45</strain>
    </source>
</reference>